<name>A0A8H3TW59_9TREE</name>
<feature type="region of interest" description="Disordered" evidence="1">
    <location>
        <begin position="1"/>
        <end position="96"/>
    </location>
</feature>
<sequence>MSSSVTESTAGSRSDTSNDGQQASQDPEENDDSFDLNHPRYQRRNAVSGISNHSKRSGSIDTAESAAVAHSEEGSTASITSASITDPRSEAERSGP</sequence>
<accession>A0A8H3TW59</accession>
<feature type="compositionally biased region" description="Low complexity" evidence="1">
    <location>
        <begin position="75"/>
        <end position="85"/>
    </location>
</feature>
<feature type="compositionally biased region" description="Polar residues" evidence="1">
    <location>
        <begin position="1"/>
        <end position="25"/>
    </location>
</feature>
<evidence type="ECO:0000313" key="2">
    <source>
        <dbReference type="EMBL" id="GHJ88198.1"/>
    </source>
</evidence>
<reference evidence="2" key="1">
    <citation type="submission" date="2020-07" db="EMBL/GenBank/DDBJ databases">
        <title>Draft Genome Sequence of a Deep-Sea Yeast, Naganishia (Cryptococcus) liquefaciens strain N6.</title>
        <authorList>
            <person name="Han Y.W."/>
            <person name="Kajitani R."/>
            <person name="Morimoto H."/>
            <person name="Parhat M."/>
            <person name="Tsubouchi H."/>
            <person name="Bakenova O."/>
            <person name="Ogata M."/>
            <person name="Argunhan B."/>
            <person name="Aoki R."/>
            <person name="Kajiwara S."/>
            <person name="Itoh T."/>
            <person name="Iwasaki H."/>
        </authorList>
    </citation>
    <scope>NUCLEOTIDE SEQUENCE</scope>
    <source>
        <strain evidence="2">N6</strain>
    </source>
</reference>
<protein>
    <submittedName>
        <fullName evidence="2">Uncharacterized protein</fullName>
    </submittedName>
</protein>
<proteinExistence type="predicted"/>
<feature type="compositionally biased region" description="Polar residues" evidence="1">
    <location>
        <begin position="48"/>
        <end position="62"/>
    </location>
</feature>
<evidence type="ECO:0000313" key="3">
    <source>
        <dbReference type="Proteomes" id="UP000620104"/>
    </source>
</evidence>
<organism evidence="2 3">
    <name type="scientific">Naganishia liquefaciens</name>
    <dbReference type="NCBI Taxonomy" id="104408"/>
    <lineage>
        <taxon>Eukaryota</taxon>
        <taxon>Fungi</taxon>
        <taxon>Dikarya</taxon>
        <taxon>Basidiomycota</taxon>
        <taxon>Agaricomycotina</taxon>
        <taxon>Tremellomycetes</taxon>
        <taxon>Filobasidiales</taxon>
        <taxon>Filobasidiaceae</taxon>
        <taxon>Naganishia</taxon>
    </lineage>
</organism>
<dbReference type="EMBL" id="BLZA01000030">
    <property type="protein sequence ID" value="GHJ88198.1"/>
    <property type="molecule type" value="Genomic_DNA"/>
</dbReference>
<dbReference type="Proteomes" id="UP000620104">
    <property type="component" value="Unassembled WGS sequence"/>
</dbReference>
<comment type="caution">
    <text evidence="2">The sequence shown here is derived from an EMBL/GenBank/DDBJ whole genome shotgun (WGS) entry which is preliminary data.</text>
</comment>
<keyword evidence="3" id="KW-1185">Reference proteome</keyword>
<feature type="compositionally biased region" description="Basic and acidic residues" evidence="1">
    <location>
        <begin position="87"/>
        <end position="96"/>
    </location>
</feature>
<dbReference type="AlphaFoldDB" id="A0A8H3TW59"/>
<evidence type="ECO:0000256" key="1">
    <source>
        <dbReference type="SAM" id="MobiDB-lite"/>
    </source>
</evidence>
<gene>
    <name evidence="2" type="ORF">NliqN6_4600</name>
</gene>